<proteinExistence type="predicted"/>
<dbReference type="AlphaFoldDB" id="D3PF54"/>
<evidence type="ECO:0000313" key="1">
    <source>
        <dbReference type="EMBL" id="BAI81846.1"/>
    </source>
</evidence>
<keyword evidence="2" id="KW-1185">Reference proteome</keyword>
<reference evidence="1 2" key="1">
    <citation type="journal article" date="2010" name="DNA Res.">
        <title>Bacterial lifestyle in a deep-sea hydrothermal vent chimney revealed by the genome sequence of the thermophilic bacterium Deferribacter desulfuricans SSM1.</title>
        <authorList>
            <person name="Takaki Y."/>
            <person name="Shimamura S."/>
            <person name="Nakagawa S."/>
            <person name="Fukuhara Y."/>
            <person name="Horikawa H."/>
            <person name="Ankai A."/>
            <person name="Harada T."/>
            <person name="Hosoyama A."/>
            <person name="Oguchi A."/>
            <person name="Fukui S."/>
            <person name="Fujita N."/>
            <person name="Takami H."/>
            <person name="Takai K."/>
        </authorList>
    </citation>
    <scope>NUCLEOTIDE SEQUENCE [LARGE SCALE GENOMIC DNA]</scope>
    <source>
        <strain evidence="2">DSM 14783 / JCM 11476 / NBRC 101012 / SSM1</strain>
        <plasmid evidence="2">Plasmid megaplasmid pDF308</plasmid>
    </source>
</reference>
<accession>D3PF54</accession>
<dbReference type="KEGG" id="ddf:DEFDS_P226"/>
<dbReference type="EMBL" id="AP011530">
    <property type="protein sequence ID" value="BAI81846.1"/>
    <property type="molecule type" value="Genomic_DNA"/>
</dbReference>
<geneLocation type="plasmid" evidence="1 2">
    <name>megaplasmid pDF308</name>
</geneLocation>
<dbReference type="HOGENOM" id="CLU_1084706_0_0_0"/>
<sequence length="256" mass="30154">MMEFQLNNRLDDIFSNLDFVDMNIKVKNKNYTIPVNTHTTIESNFTTTILDFLLFNILKPEEIQSFLQNLDEIKFNLYFSKKDLPNEYTFKFDLAQYIHEFLLRNKTAKLFLNILSNNGPVNIGDLELSIHTAINIIKNETLMKKIQINTNIPMINSLKDELSQHFLFKILQQDIKDSDTLFKYLGQTDTNKLIENLGKFILYCVNNSKNINSLISKLYQYKEDYIQNYTILHNNIKTLKNKLNISFNNNNDLNLK</sequence>
<organism evidence="1 2">
    <name type="scientific">Deferribacter desulfuricans (strain DSM 14783 / JCM 11476 / NBRC 101012 / SSM1)</name>
    <dbReference type="NCBI Taxonomy" id="639282"/>
    <lineage>
        <taxon>Bacteria</taxon>
        <taxon>Pseudomonadati</taxon>
        <taxon>Deferribacterota</taxon>
        <taxon>Deferribacteres</taxon>
        <taxon>Deferribacterales</taxon>
        <taxon>Deferribacteraceae</taxon>
        <taxon>Deferribacter</taxon>
    </lineage>
</organism>
<dbReference type="Proteomes" id="UP000001520">
    <property type="component" value="Plasmid megaplasmid pDF308"/>
</dbReference>
<gene>
    <name evidence="1" type="ordered locus">DEFDS_P226</name>
</gene>
<keyword evidence="1" id="KW-0614">Plasmid</keyword>
<dbReference type="RefSeq" id="WP_013009058.1">
    <property type="nucleotide sequence ID" value="NC_013940.1"/>
</dbReference>
<protein>
    <submittedName>
        <fullName evidence="1">Uncharacterized protein</fullName>
    </submittedName>
</protein>
<name>D3PF54_DEFDS</name>
<evidence type="ECO:0000313" key="2">
    <source>
        <dbReference type="Proteomes" id="UP000001520"/>
    </source>
</evidence>